<reference evidence="1" key="1">
    <citation type="submission" date="2021-05" db="EMBL/GenBank/DDBJ databases">
        <authorList>
            <person name="Alioto T."/>
            <person name="Alioto T."/>
            <person name="Gomez Garrido J."/>
        </authorList>
    </citation>
    <scope>NUCLEOTIDE SEQUENCE</scope>
</reference>
<accession>A0A8D8ZDS4</accession>
<dbReference type="Gene3D" id="3.40.50.1110">
    <property type="entry name" value="SGNH hydrolase"/>
    <property type="match status" value="1"/>
</dbReference>
<organism evidence="1">
    <name type="scientific">Cacopsylla melanoneura</name>
    <dbReference type="NCBI Taxonomy" id="428564"/>
    <lineage>
        <taxon>Eukaryota</taxon>
        <taxon>Metazoa</taxon>
        <taxon>Ecdysozoa</taxon>
        <taxon>Arthropoda</taxon>
        <taxon>Hexapoda</taxon>
        <taxon>Insecta</taxon>
        <taxon>Pterygota</taxon>
        <taxon>Neoptera</taxon>
        <taxon>Paraneoptera</taxon>
        <taxon>Hemiptera</taxon>
        <taxon>Sternorrhyncha</taxon>
        <taxon>Psylloidea</taxon>
        <taxon>Psyllidae</taxon>
        <taxon>Psyllinae</taxon>
        <taxon>Cacopsylla</taxon>
    </lineage>
</organism>
<evidence type="ECO:0000313" key="1">
    <source>
        <dbReference type="EMBL" id="CAG6744481.1"/>
    </source>
</evidence>
<dbReference type="EMBL" id="HBUF01468009">
    <property type="protein sequence ID" value="CAG6744481.1"/>
    <property type="molecule type" value="Transcribed_RNA"/>
</dbReference>
<protein>
    <submittedName>
        <fullName evidence="1">Uncharacterized protein</fullName>
    </submittedName>
</protein>
<sequence length="106" mass="12432">MWNHFLNPGPVSLVSETQVPTCTMNNMSQNERIVYFCGTNDIESRNWSLVFESIEHIVNKYENHRYCFILVPLRLDRPHLNSAIQKFNKKLKALLLSHDIPYLDPS</sequence>
<proteinExistence type="predicted"/>
<dbReference type="AlphaFoldDB" id="A0A8D8ZDS4"/>
<dbReference type="InterPro" id="IPR036514">
    <property type="entry name" value="SGNH_hydro_sf"/>
</dbReference>
<name>A0A8D8ZDS4_9HEMI</name>
<dbReference type="SUPFAM" id="SSF52266">
    <property type="entry name" value="SGNH hydrolase"/>
    <property type="match status" value="1"/>
</dbReference>